<dbReference type="Proteomes" id="UP000620046">
    <property type="component" value="Unassembled WGS sequence"/>
</dbReference>
<gene>
    <name evidence="2" type="ORF">GCM10010981_18350</name>
</gene>
<dbReference type="EMBL" id="BMJA01000001">
    <property type="protein sequence ID" value="GGA29723.1"/>
    <property type="molecule type" value="Genomic_DNA"/>
</dbReference>
<organism evidence="2 3">
    <name type="scientific">Dyella nitratireducens</name>
    <dbReference type="NCBI Taxonomy" id="1849580"/>
    <lineage>
        <taxon>Bacteria</taxon>
        <taxon>Pseudomonadati</taxon>
        <taxon>Pseudomonadota</taxon>
        <taxon>Gammaproteobacteria</taxon>
        <taxon>Lysobacterales</taxon>
        <taxon>Rhodanobacteraceae</taxon>
        <taxon>Dyella</taxon>
    </lineage>
</organism>
<feature type="signal peptide" evidence="1">
    <location>
        <begin position="1"/>
        <end position="27"/>
    </location>
</feature>
<accession>A0ABQ1FSV3</accession>
<feature type="chain" id="PRO_5046728988" evidence="1">
    <location>
        <begin position="28"/>
        <end position="80"/>
    </location>
</feature>
<evidence type="ECO:0000256" key="1">
    <source>
        <dbReference type="SAM" id="SignalP"/>
    </source>
</evidence>
<keyword evidence="3" id="KW-1185">Reference proteome</keyword>
<evidence type="ECO:0000313" key="3">
    <source>
        <dbReference type="Proteomes" id="UP000620046"/>
    </source>
</evidence>
<evidence type="ECO:0000313" key="2">
    <source>
        <dbReference type="EMBL" id="GGA29723.1"/>
    </source>
</evidence>
<dbReference type="RefSeq" id="WP_188793902.1">
    <property type="nucleotide sequence ID" value="NZ_BMJA01000001.1"/>
</dbReference>
<proteinExistence type="predicted"/>
<name>A0ABQ1FSV3_9GAMM</name>
<reference evidence="3" key="1">
    <citation type="journal article" date="2019" name="Int. J. Syst. Evol. Microbiol.">
        <title>The Global Catalogue of Microorganisms (GCM) 10K type strain sequencing project: providing services to taxonomists for standard genome sequencing and annotation.</title>
        <authorList>
            <consortium name="The Broad Institute Genomics Platform"/>
            <consortium name="The Broad Institute Genome Sequencing Center for Infectious Disease"/>
            <person name="Wu L."/>
            <person name="Ma J."/>
        </authorList>
    </citation>
    <scope>NUCLEOTIDE SEQUENCE [LARGE SCALE GENOMIC DNA]</scope>
    <source>
        <strain evidence="3">CGMCC 1.15439</strain>
    </source>
</reference>
<keyword evidence="1" id="KW-0732">Signal</keyword>
<protein>
    <submittedName>
        <fullName evidence="2">Uncharacterized protein</fullName>
    </submittedName>
</protein>
<sequence>MKKDIIRTSTFALTLMLGAAVATPSIAQPATMPASAHTASFLVTPTGYQPTPGYLIVTEVGECEHVTHKNFCYCTGACHP</sequence>
<comment type="caution">
    <text evidence="2">The sequence shown here is derived from an EMBL/GenBank/DDBJ whole genome shotgun (WGS) entry which is preliminary data.</text>
</comment>